<reference evidence="2" key="1">
    <citation type="journal article" date="2019" name="Int. J. Syst. Evol. Microbiol.">
        <title>The Global Catalogue of Microorganisms (GCM) 10K type strain sequencing project: providing services to taxonomists for standard genome sequencing and annotation.</title>
        <authorList>
            <consortium name="The Broad Institute Genomics Platform"/>
            <consortium name="The Broad Institute Genome Sequencing Center for Infectious Disease"/>
            <person name="Wu L."/>
            <person name="Ma J."/>
        </authorList>
    </citation>
    <scope>NUCLEOTIDE SEQUENCE [LARGE SCALE GENOMIC DNA]</scope>
    <source>
        <strain evidence="2">JCM 4565</strain>
    </source>
</reference>
<dbReference type="RefSeq" id="WP_425573024.1">
    <property type="nucleotide sequence ID" value="NZ_BAAABW010000038.1"/>
</dbReference>
<sequence length="171" mass="18521">MAVWPPIATGCVGRFPGVDVITSGDLLRERPSELSANIARSAHPRAYAVFMDSSVDRLGFALWENGTLVRSLSLSPGTGIIENIGEPLPLEKDFWAGRHPLAHAPDCPLPFHPADLGNEVLRVFFGFVREGPTDAGCFDPEVVTLAALRLPDHTARSAQLQAAARRMIRIS</sequence>
<evidence type="ECO:0000313" key="1">
    <source>
        <dbReference type="EMBL" id="GAA0376929.1"/>
    </source>
</evidence>
<protein>
    <recommendedName>
        <fullName evidence="3">Gfo/Idh/MocA-like oxidoreductase C-terminal domain-containing protein</fullName>
    </recommendedName>
</protein>
<evidence type="ECO:0008006" key="3">
    <source>
        <dbReference type="Google" id="ProtNLM"/>
    </source>
</evidence>
<name>A0ABP3HR01_9ACTN</name>
<evidence type="ECO:0000313" key="2">
    <source>
        <dbReference type="Proteomes" id="UP001500063"/>
    </source>
</evidence>
<dbReference type="InterPro" id="IPR053847">
    <property type="entry name" value="DUF6928"/>
</dbReference>
<dbReference type="EMBL" id="BAAABW010000038">
    <property type="protein sequence ID" value="GAA0376929.1"/>
    <property type="molecule type" value="Genomic_DNA"/>
</dbReference>
<organism evidence="1 2">
    <name type="scientific">Streptomyces blastmyceticus</name>
    <dbReference type="NCBI Taxonomy" id="68180"/>
    <lineage>
        <taxon>Bacteria</taxon>
        <taxon>Bacillati</taxon>
        <taxon>Actinomycetota</taxon>
        <taxon>Actinomycetes</taxon>
        <taxon>Kitasatosporales</taxon>
        <taxon>Streptomycetaceae</taxon>
        <taxon>Streptomyces</taxon>
    </lineage>
</organism>
<accession>A0ABP3HR01</accession>
<dbReference type="Pfam" id="PF21997">
    <property type="entry name" value="DUF6928"/>
    <property type="match status" value="1"/>
</dbReference>
<keyword evidence="2" id="KW-1185">Reference proteome</keyword>
<proteinExistence type="predicted"/>
<gene>
    <name evidence="1" type="ORF">GCM10010319_64370</name>
</gene>
<dbReference type="Proteomes" id="UP001500063">
    <property type="component" value="Unassembled WGS sequence"/>
</dbReference>
<comment type="caution">
    <text evidence="1">The sequence shown here is derived from an EMBL/GenBank/DDBJ whole genome shotgun (WGS) entry which is preliminary data.</text>
</comment>